<dbReference type="Gene3D" id="3.60.15.10">
    <property type="entry name" value="Ribonuclease Z/Hydroxyacylglutathione hydrolase-like"/>
    <property type="match status" value="1"/>
</dbReference>
<name>A0AAD1H4T2_MYCXE</name>
<dbReference type="PANTHER" id="PTHR43041:SF1">
    <property type="entry name" value="METALLO-BETA-LACTAMASE DOMAIN-CONTAINING PROTEIN"/>
    <property type="match status" value="1"/>
</dbReference>
<sequence>MLHDEAMTTGLHTAVDEIADGMFRLSTWVPGITEHGFTFNQFLLTGEQPFLFHCGTRQLFPLVSEAIGKVIPLERLRWISFAHVEADECGAVNLLLDAAPNAEVIHSPLACMVSLNDLCDRPPVVASENAPHDIGGHRLRFIPTPHVPHNWESALWFDETTSTLLAGDLLTHTGQCPALTESDCVATALEAEAVFHATALSTNLGPTLEQLARLQPTTLALMHGASFAGEGAAQLRSLARGYAAMAG</sequence>
<reference evidence="2 3" key="1">
    <citation type="submission" date="2019-12" db="EMBL/GenBank/DDBJ databases">
        <title>Complete genome sequence of Mycolicibacterium xenopi str. JCM15661T.</title>
        <authorList>
            <person name="Yoshida M."/>
            <person name="Fukano H."/>
            <person name="Asakura T."/>
            <person name="Hoshino Y."/>
        </authorList>
    </citation>
    <scope>NUCLEOTIDE SEQUENCE [LARGE SCALE GENOMIC DNA]</scope>
    <source>
        <strain evidence="2 3">JCM 15661T</strain>
    </source>
</reference>
<dbReference type="SUPFAM" id="SSF56281">
    <property type="entry name" value="Metallo-hydrolase/oxidoreductase"/>
    <property type="match status" value="1"/>
</dbReference>
<evidence type="ECO:0000259" key="1">
    <source>
        <dbReference type="Pfam" id="PF19583"/>
    </source>
</evidence>
<feature type="domain" description="ODP" evidence="1">
    <location>
        <begin position="38"/>
        <end position="224"/>
    </location>
</feature>
<dbReference type="InterPro" id="IPR036866">
    <property type="entry name" value="RibonucZ/Hydroxyglut_hydro"/>
</dbReference>
<dbReference type="EMBL" id="AP022314">
    <property type="protein sequence ID" value="BBU24693.1"/>
    <property type="molecule type" value="Genomic_DNA"/>
</dbReference>
<dbReference type="KEGG" id="mxe:MYXE_44830"/>
<dbReference type="Pfam" id="PF19583">
    <property type="entry name" value="ODP"/>
    <property type="match status" value="1"/>
</dbReference>
<organism evidence="2 3">
    <name type="scientific">Mycobacterium xenopi</name>
    <dbReference type="NCBI Taxonomy" id="1789"/>
    <lineage>
        <taxon>Bacteria</taxon>
        <taxon>Bacillati</taxon>
        <taxon>Actinomycetota</taxon>
        <taxon>Actinomycetes</taxon>
        <taxon>Mycobacteriales</taxon>
        <taxon>Mycobacteriaceae</taxon>
        <taxon>Mycobacterium</taxon>
    </lineage>
</organism>
<evidence type="ECO:0000313" key="2">
    <source>
        <dbReference type="EMBL" id="BBU24693.1"/>
    </source>
</evidence>
<protein>
    <recommendedName>
        <fullName evidence="1">ODP domain-containing protein</fullName>
    </recommendedName>
</protein>
<proteinExistence type="predicted"/>
<accession>A0AAD1H4T2</accession>
<evidence type="ECO:0000313" key="3">
    <source>
        <dbReference type="Proteomes" id="UP000464624"/>
    </source>
</evidence>
<dbReference type="AlphaFoldDB" id="A0AAD1H4T2"/>
<dbReference type="InterPro" id="IPR045761">
    <property type="entry name" value="ODP_dom"/>
</dbReference>
<dbReference type="PANTHER" id="PTHR43041">
    <property type="entry name" value="HYDROLASE, METALLO-BETA-LACTAMASE SUPERFAMILY"/>
    <property type="match status" value="1"/>
</dbReference>
<dbReference type="Proteomes" id="UP000464624">
    <property type="component" value="Chromosome"/>
</dbReference>
<gene>
    <name evidence="2" type="ORF">MYXE_44830</name>
</gene>